<name>A0A9X6LIL3_BACTU</name>
<evidence type="ECO:0000313" key="2">
    <source>
        <dbReference type="Proteomes" id="UP000195120"/>
    </source>
</evidence>
<gene>
    <name evidence="1" type="ORF">BK741_22770</name>
</gene>
<proteinExistence type="predicted"/>
<evidence type="ECO:0000313" key="1">
    <source>
        <dbReference type="EMBL" id="OUB44122.1"/>
    </source>
</evidence>
<dbReference type="AlphaFoldDB" id="A0A9X6LIL3"/>
<accession>A0A9X6LIL3</accession>
<sequence length="63" mass="7575">MIFNGMFFYILKAFSYSGLFYKIMNLLLKKLCVLSNDLKNDELEIHKLIFSSKENFIKEVRFK</sequence>
<comment type="caution">
    <text evidence="1">The sequence shown here is derived from an EMBL/GenBank/DDBJ whole genome shotgun (WGS) entry which is preliminary data.</text>
</comment>
<dbReference type="EMBL" id="MOOP01000137">
    <property type="protein sequence ID" value="OUB44122.1"/>
    <property type="molecule type" value="Genomic_DNA"/>
</dbReference>
<reference evidence="1 2" key="1">
    <citation type="submission" date="2016-10" db="EMBL/GenBank/DDBJ databases">
        <title>Comparative genomics of Bacillus thuringiensis reveals a path to pathogens against multiple invertebrate hosts.</title>
        <authorList>
            <person name="Zheng J."/>
            <person name="Gao Q."/>
            <person name="Liu H."/>
            <person name="Peng D."/>
            <person name="Ruan L."/>
            <person name="Sun M."/>
        </authorList>
    </citation>
    <scope>NUCLEOTIDE SEQUENCE [LARGE SCALE GENOMIC DNA]</scope>
    <source>
        <strain evidence="1">BGSC 4BW1</strain>
    </source>
</reference>
<protein>
    <submittedName>
        <fullName evidence="1">Uncharacterized protein</fullName>
    </submittedName>
</protein>
<organism evidence="1 2">
    <name type="scientific">Bacillus thuringiensis serovar iberica</name>
    <dbReference type="NCBI Taxonomy" id="180866"/>
    <lineage>
        <taxon>Bacteria</taxon>
        <taxon>Bacillati</taxon>
        <taxon>Bacillota</taxon>
        <taxon>Bacilli</taxon>
        <taxon>Bacillales</taxon>
        <taxon>Bacillaceae</taxon>
        <taxon>Bacillus</taxon>
        <taxon>Bacillus cereus group</taxon>
    </lineage>
</organism>
<dbReference type="Proteomes" id="UP000195120">
    <property type="component" value="Unassembled WGS sequence"/>
</dbReference>